<dbReference type="EMBL" id="OAPG01000007">
    <property type="protein sequence ID" value="SNX84551.1"/>
    <property type="molecule type" value="Genomic_DNA"/>
</dbReference>
<keyword evidence="3" id="KW-1185">Reference proteome</keyword>
<comment type="caution">
    <text evidence="2">The sequence shown here is derived from an EMBL/GenBank/DDBJ whole genome shotgun (WGS) entry which is preliminary data.</text>
</comment>
<protein>
    <submittedName>
        <fullName evidence="2">Uncharacterized protein</fullName>
    </submittedName>
</protein>
<name>A0AAJ4XMK8_9BASI</name>
<accession>A0AAJ4XMK8</accession>
<sequence>MPETQMKTAVSNPTQPNPHSTQSIHTNKTKGNQLGTYLAVNLSLTNTNNGNMQRTKVTYSTFK</sequence>
<evidence type="ECO:0000313" key="2">
    <source>
        <dbReference type="EMBL" id="SNX84551.1"/>
    </source>
</evidence>
<evidence type="ECO:0000256" key="1">
    <source>
        <dbReference type="SAM" id="MobiDB-lite"/>
    </source>
</evidence>
<dbReference type="Proteomes" id="UP001294444">
    <property type="component" value="Unassembled WGS sequence"/>
</dbReference>
<organism evidence="2 3">
    <name type="scientific">Melanopsichium pennsylvanicum</name>
    <dbReference type="NCBI Taxonomy" id="63383"/>
    <lineage>
        <taxon>Eukaryota</taxon>
        <taxon>Fungi</taxon>
        <taxon>Dikarya</taxon>
        <taxon>Basidiomycota</taxon>
        <taxon>Ustilaginomycotina</taxon>
        <taxon>Ustilaginomycetes</taxon>
        <taxon>Ustilaginales</taxon>
        <taxon>Ustilaginaceae</taxon>
        <taxon>Melanopsichium</taxon>
    </lineage>
</organism>
<feature type="region of interest" description="Disordered" evidence="1">
    <location>
        <begin position="1"/>
        <end position="32"/>
    </location>
</feature>
<proteinExistence type="predicted"/>
<evidence type="ECO:0000313" key="3">
    <source>
        <dbReference type="Proteomes" id="UP001294444"/>
    </source>
</evidence>
<reference evidence="2" key="1">
    <citation type="submission" date="2023-10" db="EMBL/GenBank/DDBJ databases">
        <authorList>
            <person name="Guldener U."/>
        </authorList>
    </citation>
    <scope>NUCLEOTIDE SEQUENCE</scope>
    <source>
        <strain evidence="2">Mp4</strain>
    </source>
</reference>
<dbReference type="AlphaFoldDB" id="A0AAJ4XMK8"/>
<gene>
    <name evidence="2" type="ORF">MEPE_03260</name>
</gene>